<evidence type="ECO:0000313" key="9">
    <source>
        <dbReference type="Proteomes" id="UP000198861"/>
    </source>
</evidence>
<dbReference type="Pfam" id="PF12833">
    <property type="entry name" value="HTH_18"/>
    <property type="match status" value="1"/>
</dbReference>
<dbReference type="PANTHER" id="PTHR11019:SF159">
    <property type="entry name" value="TRANSCRIPTIONAL REGULATOR-RELATED"/>
    <property type="match status" value="1"/>
</dbReference>
<dbReference type="InterPro" id="IPR014710">
    <property type="entry name" value="RmlC-like_jellyroll"/>
</dbReference>
<dbReference type="InterPro" id="IPR018060">
    <property type="entry name" value="HTH_AraC"/>
</dbReference>
<dbReference type="Pfam" id="PF02311">
    <property type="entry name" value="AraC_binding"/>
    <property type="match status" value="1"/>
</dbReference>
<evidence type="ECO:0000256" key="3">
    <source>
        <dbReference type="ARBA" id="ARBA00023125"/>
    </source>
</evidence>
<gene>
    <name evidence="7" type="ORF">SAMN04244571_00971</name>
    <name evidence="8" type="ORF">SAMN04244574_02854</name>
</gene>
<dbReference type="GO" id="GO:0043565">
    <property type="term" value="F:sequence-specific DNA binding"/>
    <property type="evidence" value="ECO:0007669"/>
    <property type="project" value="InterPro"/>
</dbReference>
<protein>
    <submittedName>
        <fullName evidence="8">Transcriptional regulator, AraC family</fullName>
    </submittedName>
</protein>
<evidence type="ECO:0000256" key="4">
    <source>
        <dbReference type="ARBA" id="ARBA00023159"/>
    </source>
</evidence>
<evidence type="ECO:0000259" key="6">
    <source>
        <dbReference type="PROSITE" id="PS01124"/>
    </source>
</evidence>
<keyword evidence="9" id="KW-1185">Reference proteome</keyword>
<dbReference type="Proteomes" id="UP000199579">
    <property type="component" value="Unassembled WGS sequence"/>
</dbReference>
<dbReference type="SMART" id="SM00342">
    <property type="entry name" value="HTH_ARAC"/>
    <property type="match status" value="1"/>
</dbReference>
<dbReference type="RefSeq" id="WP_090941017.1">
    <property type="nucleotide sequence ID" value="NZ_FOKJ01000010.1"/>
</dbReference>
<proteinExistence type="predicted"/>
<evidence type="ECO:0000256" key="5">
    <source>
        <dbReference type="ARBA" id="ARBA00023163"/>
    </source>
</evidence>
<keyword evidence="2" id="KW-0805">Transcription regulation</keyword>
<dbReference type="InterPro" id="IPR020449">
    <property type="entry name" value="Tscrpt_reg_AraC-type_HTH"/>
</dbReference>
<dbReference type="SUPFAM" id="SSF51182">
    <property type="entry name" value="RmlC-like cupins"/>
    <property type="match status" value="1"/>
</dbReference>
<dbReference type="EMBL" id="FOSX01000048">
    <property type="protein sequence ID" value="SFL03235.1"/>
    <property type="molecule type" value="Genomic_DNA"/>
</dbReference>
<dbReference type="EMBL" id="FOKJ01000010">
    <property type="protein sequence ID" value="SFA97305.1"/>
    <property type="molecule type" value="Genomic_DNA"/>
</dbReference>
<evidence type="ECO:0000313" key="7">
    <source>
        <dbReference type="EMBL" id="SFA97305.1"/>
    </source>
</evidence>
<keyword evidence="5" id="KW-0804">Transcription</keyword>
<dbReference type="PANTHER" id="PTHR11019">
    <property type="entry name" value="HTH-TYPE TRANSCRIPTIONAL REGULATOR NIMR"/>
    <property type="match status" value="1"/>
</dbReference>
<organism evidence="8 10">
    <name type="scientific">Azotobacter beijerinckii</name>
    <dbReference type="NCBI Taxonomy" id="170623"/>
    <lineage>
        <taxon>Bacteria</taxon>
        <taxon>Pseudomonadati</taxon>
        <taxon>Pseudomonadota</taxon>
        <taxon>Gammaproteobacteria</taxon>
        <taxon>Pseudomonadales</taxon>
        <taxon>Pseudomonadaceae</taxon>
        <taxon>Azotobacter</taxon>
    </lineage>
</organism>
<feature type="domain" description="HTH araC/xylS-type" evidence="6">
    <location>
        <begin position="160"/>
        <end position="257"/>
    </location>
</feature>
<dbReference type="InterPro" id="IPR011051">
    <property type="entry name" value="RmlC_Cupin_sf"/>
</dbReference>
<dbReference type="GO" id="GO:0003700">
    <property type="term" value="F:DNA-binding transcription factor activity"/>
    <property type="evidence" value="ECO:0007669"/>
    <property type="project" value="InterPro"/>
</dbReference>
<accession>A0A1I4EBW7</accession>
<name>A0A1I4EBW7_9GAMM</name>
<evidence type="ECO:0000313" key="8">
    <source>
        <dbReference type="EMBL" id="SFL03235.1"/>
    </source>
</evidence>
<dbReference type="Proteomes" id="UP000198861">
    <property type="component" value="Unassembled WGS sequence"/>
</dbReference>
<dbReference type="CDD" id="cd06124">
    <property type="entry name" value="cupin_NimR-like_N"/>
    <property type="match status" value="1"/>
</dbReference>
<sequence>MSNPAQLPAFPSPDLIFRPASREYPDGHQIPEHWHEGAQLIHAVFGVMELGCGQGFWVISPQQALWMPAHLTHCLRARGKVLLRTVYVRPDACPAGFPDSPRSLVVSPLLRELLSSALPVCTSSAPESRAAHLMHLLLDEIQWAQAVPLRLPMPRDARLQKLCLALLRAPGDQRSLTQWGDAVGASSRTLTRLFKAELGSSFLLWRQQARVFAAIPRLNQGEAVARIAGDLGYDSAGAFATAFRRLMGRSPRDYRPQPG</sequence>
<dbReference type="Gene3D" id="1.10.10.60">
    <property type="entry name" value="Homeodomain-like"/>
    <property type="match status" value="1"/>
</dbReference>
<dbReference type="FunFam" id="1.10.10.60:FF:000132">
    <property type="entry name" value="AraC family transcriptional regulator"/>
    <property type="match status" value="1"/>
</dbReference>
<dbReference type="SUPFAM" id="SSF46689">
    <property type="entry name" value="Homeodomain-like"/>
    <property type="match status" value="1"/>
</dbReference>
<keyword evidence="1" id="KW-0678">Repressor</keyword>
<evidence type="ECO:0000256" key="2">
    <source>
        <dbReference type="ARBA" id="ARBA00023015"/>
    </source>
</evidence>
<keyword evidence="3" id="KW-0238">DNA-binding</keyword>
<dbReference type="PROSITE" id="PS01124">
    <property type="entry name" value="HTH_ARAC_FAMILY_2"/>
    <property type="match status" value="1"/>
</dbReference>
<keyword evidence="4" id="KW-0010">Activator</keyword>
<dbReference type="AlphaFoldDB" id="A0A1I4EBW7"/>
<dbReference type="Gene3D" id="2.60.120.10">
    <property type="entry name" value="Jelly Rolls"/>
    <property type="match status" value="1"/>
</dbReference>
<evidence type="ECO:0000256" key="1">
    <source>
        <dbReference type="ARBA" id="ARBA00022491"/>
    </source>
</evidence>
<dbReference type="InterPro" id="IPR003313">
    <property type="entry name" value="AraC-bd"/>
</dbReference>
<reference evidence="7 9" key="2">
    <citation type="submission" date="2016-10" db="EMBL/GenBank/DDBJ databases">
        <authorList>
            <person name="Varghese N."/>
            <person name="Submissions S."/>
        </authorList>
    </citation>
    <scope>NUCLEOTIDE SEQUENCE [LARGE SCALE GENOMIC DNA]</scope>
    <source>
        <strain evidence="7 9">DSM 282</strain>
    </source>
</reference>
<evidence type="ECO:0000313" key="10">
    <source>
        <dbReference type="Proteomes" id="UP000199579"/>
    </source>
</evidence>
<reference evidence="8 10" key="1">
    <citation type="submission" date="2016-10" db="EMBL/GenBank/DDBJ databases">
        <authorList>
            <person name="de Groot N.N."/>
        </authorList>
    </citation>
    <scope>NUCLEOTIDE SEQUENCE [LARGE SCALE GENOMIC DNA]</scope>
    <source>
        <strain evidence="8 10">DSM 381</strain>
    </source>
</reference>
<dbReference type="PRINTS" id="PR00032">
    <property type="entry name" value="HTHARAC"/>
</dbReference>
<dbReference type="InterPro" id="IPR009057">
    <property type="entry name" value="Homeodomain-like_sf"/>
</dbReference>